<dbReference type="SUPFAM" id="SSF54862">
    <property type="entry name" value="4Fe-4S ferredoxins"/>
    <property type="match status" value="1"/>
</dbReference>
<dbReference type="Pfam" id="PF13370">
    <property type="entry name" value="Fer4_13"/>
    <property type="match status" value="1"/>
</dbReference>
<organism evidence="2 3">
    <name type="scientific">Candidatus Sedimenticola endophacoides</name>
    <dbReference type="NCBI Taxonomy" id="2548426"/>
    <lineage>
        <taxon>Bacteria</taxon>
        <taxon>Pseudomonadati</taxon>
        <taxon>Pseudomonadota</taxon>
        <taxon>Gammaproteobacteria</taxon>
        <taxon>Chromatiales</taxon>
        <taxon>Sedimenticolaceae</taxon>
        <taxon>Sedimenticola</taxon>
    </lineage>
</organism>
<gene>
    <name evidence="2" type="ORF">C3L24_09165</name>
</gene>
<dbReference type="Gene3D" id="3.30.70.20">
    <property type="match status" value="1"/>
</dbReference>
<feature type="region of interest" description="Disordered" evidence="1">
    <location>
        <begin position="713"/>
        <end position="749"/>
    </location>
</feature>
<reference evidence="2 3" key="1">
    <citation type="submission" date="2018-01" db="EMBL/GenBank/DDBJ databases">
        <title>Novel co-symbiosis in the lucinid bivalve Phacoides pectinatus.</title>
        <authorList>
            <person name="Lim S.J."/>
            <person name="Davis B.G."/>
            <person name="Gill D.E."/>
            <person name="Engel A.S."/>
            <person name="Anderson L.C."/>
            <person name="Campbell B.J."/>
        </authorList>
    </citation>
    <scope>NUCLEOTIDE SEQUENCE [LARGE SCALE GENOMIC DNA]</scope>
    <source>
        <strain evidence="2">N3_P5</strain>
    </source>
</reference>
<comment type="caution">
    <text evidence="2">The sequence shown here is derived from an EMBL/GenBank/DDBJ whole genome shotgun (WGS) entry which is preliminary data.</text>
</comment>
<dbReference type="AlphaFoldDB" id="A0A6N4DNH0"/>
<accession>A0A6N4DNH0</accession>
<feature type="compositionally biased region" description="Low complexity" evidence="1">
    <location>
        <begin position="715"/>
        <end position="729"/>
    </location>
</feature>
<evidence type="ECO:0000313" key="3">
    <source>
        <dbReference type="Proteomes" id="UP000250928"/>
    </source>
</evidence>
<evidence type="ECO:0000256" key="1">
    <source>
        <dbReference type="SAM" id="MobiDB-lite"/>
    </source>
</evidence>
<evidence type="ECO:0000313" key="2">
    <source>
        <dbReference type="EMBL" id="PUE00534.1"/>
    </source>
</evidence>
<proteinExistence type="predicted"/>
<sequence>MTVTVHHEGALPALPSGIQDAETTKAALHNLRHFHLGNPEVSNRIQGVTSECLPALLDPFRDARRLRFEYPLFLKRPRPGERPIAARDLAQPLSEYLAETVAAFAPEGDGARMLKDNLPWLERDLRQRLEGDKTQPGMEGPQPLHPLLDEAAERLLEQLQLDPKSSDQLRGDLERLRAAIPEQGQVMGYGFYPAIHQLIHVIRTLSGPRHERFETAIRDGIRGLSRLLEVEHQKSEAVKAPAHLRSSIGRASGLLDPEALSGLMAHSTGSVSMPPARQARIEQALATLTAYDDTKVRVRFVHGDYLADDSWLNQIPGFEAVSATDPCTEAMNLFDQEAARLGKVFAALRIAHLEIEDIYNPAIHDPWFASFGWEAFSKEELLLVPGVIVLESADLAATSDRASLTRLLCSGRPVQIMIRVQPHNNPAALADEDPFQNYRTELGYIGIAHRQAFVAQTSAARHQHLIKGFLEGLDATRTCMHLISTGLRTTGNETAINAWLVASAGLEGRAHPFFRVNPGKGDSSAERMDFDGNPQAERTWPVHPFRYLDASGATIECETAFTFADYALLMPRLHHHFAVVPPACESSDLIPLARFLKRPEGDTAQAIPYIWGVDKYGTLQRLVVSRTLVHACRDRLNFWHTLQEMAGVNNRYVEQAEARTRAEVQAQADAERERLVEAHQTALTEARAEAAGEVMGRLTEVLMGMDFSRLPSSSAAAPAAEAPARPEPETQAETEAEPPPTPRTGEEEELSFDEAWIDAPLCTSCNDCLAINPVMFVYNDNNQAVIADIAAGTYAQLVEAAEICPSRCIHPGKPLNPGEPNLDDLMQRAAAFN</sequence>
<dbReference type="Proteomes" id="UP000250928">
    <property type="component" value="Unassembled WGS sequence"/>
</dbReference>
<protein>
    <submittedName>
        <fullName evidence="2">Ferredoxin</fullName>
    </submittedName>
</protein>
<name>A0A6N4DNH0_9GAMM</name>
<dbReference type="EMBL" id="PQCO01000220">
    <property type="protein sequence ID" value="PUE00534.1"/>
    <property type="molecule type" value="Genomic_DNA"/>
</dbReference>